<dbReference type="AlphaFoldDB" id="A0A328U5Z7"/>
<dbReference type="OrthoDB" id="9801056at2"/>
<keyword evidence="6" id="KW-1185">Reference proteome</keyword>
<dbReference type="SUPFAM" id="SSF51735">
    <property type="entry name" value="NAD(P)-binding Rossmann-fold domains"/>
    <property type="match status" value="1"/>
</dbReference>
<proteinExistence type="inferred from homology"/>
<gene>
    <name evidence="5" type="ORF">DL346_01395</name>
</gene>
<evidence type="ECO:0000259" key="4">
    <source>
        <dbReference type="Pfam" id="PF01370"/>
    </source>
</evidence>
<comment type="caution">
    <text evidence="5">The sequence shown here is derived from an EMBL/GenBank/DDBJ whole genome shotgun (WGS) entry which is preliminary data.</text>
</comment>
<dbReference type="InterPro" id="IPR001509">
    <property type="entry name" value="Epimerase_deHydtase"/>
</dbReference>
<dbReference type="CDD" id="cd08946">
    <property type="entry name" value="SDR_e"/>
    <property type="match status" value="1"/>
</dbReference>
<accession>A0A328U5Z7</accession>
<evidence type="ECO:0000256" key="1">
    <source>
        <dbReference type="ARBA" id="ARBA00007637"/>
    </source>
</evidence>
<dbReference type="PANTHER" id="PTHR43103:SF5">
    <property type="entry name" value="4-EPIMERASE, PUTATIVE (AFU_ORTHOLOGUE AFUA_7G00360)-RELATED"/>
    <property type="match status" value="1"/>
</dbReference>
<evidence type="ECO:0000313" key="5">
    <source>
        <dbReference type="EMBL" id="RAP77183.1"/>
    </source>
</evidence>
<dbReference type="InterPro" id="IPR036291">
    <property type="entry name" value="NAD(P)-bd_dom_sf"/>
</dbReference>
<dbReference type="RefSeq" id="WP_112880284.1">
    <property type="nucleotide sequence ID" value="NZ_QLUW01000001.1"/>
</dbReference>
<evidence type="ECO:0000256" key="2">
    <source>
        <dbReference type="ARBA" id="ARBA00023002"/>
    </source>
</evidence>
<feature type="domain" description="NAD-dependent epimerase/dehydratase" evidence="4">
    <location>
        <begin position="4"/>
        <end position="213"/>
    </location>
</feature>
<organism evidence="5 6">
    <name type="scientific">Paenibacillus montanisoli</name>
    <dbReference type="NCBI Taxonomy" id="2081970"/>
    <lineage>
        <taxon>Bacteria</taxon>
        <taxon>Bacillati</taxon>
        <taxon>Bacillota</taxon>
        <taxon>Bacilli</taxon>
        <taxon>Bacillales</taxon>
        <taxon>Paenibacillaceae</taxon>
        <taxon>Paenibacillus</taxon>
    </lineage>
</organism>
<sequence length="280" mass="31193">MKTIAVTGASGKLGGWVVGELLNQGYTVVALDNRRSDKLRCRQITVDLGNLGQVIGGVNGADAIIHLAAIPAPVSYTNEFIFSNNVQSTYNVMEAASVLGIQKVVHGSSESSYGFAWAPKRFDPDYFPVDEAHPQLPQECYGLSKIVNEQTGEMFHRRTGMQVAAMRYSLIATPDELRSFGERIQQPESFKKILWSYIDVRDAVSATLAALTTDGYGAVSLNITSSDTLSDWETERLLREFYPEVRDLRRSFKGREAIVSNEAARRVLNWQPEYSWKDSQ</sequence>
<keyword evidence="2" id="KW-0560">Oxidoreductase</keyword>
<evidence type="ECO:0000256" key="3">
    <source>
        <dbReference type="ARBA" id="ARBA00023027"/>
    </source>
</evidence>
<name>A0A328U5Z7_9BACL</name>
<dbReference type="EMBL" id="QLUW01000001">
    <property type="protein sequence ID" value="RAP77183.1"/>
    <property type="molecule type" value="Genomic_DNA"/>
</dbReference>
<evidence type="ECO:0000313" key="6">
    <source>
        <dbReference type="Proteomes" id="UP000249260"/>
    </source>
</evidence>
<comment type="similarity">
    <text evidence="1">Belongs to the NAD(P)-dependent epimerase/dehydratase family.</text>
</comment>
<protein>
    <submittedName>
        <fullName evidence="5">NAD(P)-dependent oxidoreductase</fullName>
    </submittedName>
</protein>
<reference evidence="5 6" key="1">
    <citation type="submission" date="2018-06" db="EMBL/GenBank/DDBJ databases">
        <title>Paenibacillus montanisoli sp. nov., isolated from mountain area soil.</title>
        <authorList>
            <person name="Wu M."/>
        </authorList>
    </citation>
    <scope>NUCLEOTIDE SEQUENCE [LARGE SCALE GENOMIC DNA]</scope>
    <source>
        <strain evidence="5 6">RA17</strain>
    </source>
</reference>
<dbReference type="Pfam" id="PF01370">
    <property type="entry name" value="Epimerase"/>
    <property type="match status" value="1"/>
</dbReference>
<dbReference type="GO" id="GO:0016491">
    <property type="term" value="F:oxidoreductase activity"/>
    <property type="evidence" value="ECO:0007669"/>
    <property type="project" value="UniProtKB-KW"/>
</dbReference>
<dbReference type="Proteomes" id="UP000249260">
    <property type="component" value="Unassembled WGS sequence"/>
</dbReference>
<dbReference type="Gene3D" id="3.40.50.720">
    <property type="entry name" value="NAD(P)-binding Rossmann-like Domain"/>
    <property type="match status" value="1"/>
</dbReference>
<dbReference type="PANTHER" id="PTHR43103">
    <property type="entry name" value="NUCLEOSIDE-DIPHOSPHATE-SUGAR EPIMERASE"/>
    <property type="match status" value="1"/>
</dbReference>
<keyword evidence="3" id="KW-0520">NAD</keyword>